<dbReference type="RefSeq" id="WP_043872861.1">
    <property type="nucleotide sequence ID" value="NZ_CCVW01000001.1"/>
</dbReference>
<dbReference type="InterPro" id="IPR036569">
    <property type="entry name" value="RpiB_LacA_LacB_sf"/>
</dbReference>
<evidence type="ECO:0000256" key="1">
    <source>
        <dbReference type="ARBA" id="ARBA00008754"/>
    </source>
</evidence>
<dbReference type="PANTHER" id="PTHR30345">
    <property type="entry name" value="RIBOSE-5-PHOSPHATE ISOMERASE B"/>
    <property type="match status" value="1"/>
</dbReference>
<dbReference type="PANTHER" id="PTHR30345:SF2">
    <property type="entry name" value="SUGAR-PHOSPHATE ISOMERASE, RPIB_LACA_LACB FAMILY"/>
    <property type="match status" value="1"/>
</dbReference>
<proteinExistence type="inferred from homology"/>
<dbReference type="InterPro" id="IPR003500">
    <property type="entry name" value="RpiB_LacA_LacB"/>
</dbReference>
<keyword evidence="3" id="KW-1185">Reference proteome</keyword>
<dbReference type="PIRSF" id="PIRSF005384">
    <property type="entry name" value="RpiB_LacA_B"/>
    <property type="match status" value="1"/>
</dbReference>
<dbReference type="SUPFAM" id="SSF89623">
    <property type="entry name" value="Ribose/Galactose isomerase RpiB/AlsB"/>
    <property type="match status" value="1"/>
</dbReference>
<organism evidence="2 3">
    <name type="scientific">Legionella massiliensis</name>
    <dbReference type="NCBI Taxonomy" id="1034943"/>
    <lineage>
        <taxon>Bacteria</taxon>
        <taxon>Pseudomonadati</taxon>
        <taxon>Pseudomonadota</taxon>
        <taxon>Gammaproteobacteria</taxon>
        <taxon>Legionellales</taxon>
        <taxon>Legionellaceae</taxon>
        <taxon>Legionella</taxon>
    </lineage>
</organism>
<sequence>MRIAVGSDEHYPVNDFVVKELARLGHEVILFGALKSGKEEPWIQAAQEAAEAVFHEHCEEGIFFCWTGTGTAIVANKIPGIRAALCTDAQTAAGARKWNKANVLVLSNRLLSQDVAKEILASWFGEVDETQDDTVETIKALEESYR</sequence>
<dbReference type="GO" id="GO:0004751">
    <property type="term" value="F:ribose-5-phosphate isomerase activity"/>
    <property type="evidence" value="ECO:0007669"/>
    <property type="project" value="TreeGrafter"/>
</dbReference>
<dbReference type="eggNOG" id="COG0698">
    <property type="taxonomic scope" value="Bacteria"/>
</dbReference>
<dbReference type="OrthoDB" id="1778624at2"/>
<keyword evidence="2" id="KW-0413">Isomerase</keyword>
<dbReference type="Gene3D" id="3.40.1400.10">
    <property type="entry name" value="Sugar-phosphate isomerase, RpiB/LacA/LacB"/>
    <property type="match status" value="1"/>
</dbReference>
<dbReference type="Pfam" id="PF02502">
    <property type="entry name" value="LacAB_rpiB"/>
    <property type="match status" value="1"/>
</dbReference>
<dbReference type="AlphaFoldDB" id="A0A078KTA2"/>
<dbReference type="EMBL" id="CCSB01000001">
    <property type="protein sequence ID" value="CDZ76296.1"/>
    <property type="molecule type" value="Genomic_DNA"/>
</dbReference>
<gene>
    <name evidence="2" type="primary">rpiB</name>
    <name evidence="2" type="ORF">BN59_00563</name>
</gene>
<name>A0A078KTA2_9GAMM</name>
<comment type="similarity">
    <text evidence="1">Belongs to the LacAB/RpiB family.</text>
</comment>
<dbReference type="GO" id="GO:0009052">
    <property type="term" value="P:pentose-phosphate shunt, non-oxidative branch"/>
    <property type="evidence" value="ECO:0007669"/>
    <property type="project" value="TreeGrafter"/>
</dbReference>
<dbReference type="GO" id="GO:0019316">
    <property type="term" value="P:D-allose catabolic process"/>
    <property type="evidence" value="ECO:0007669"/>
    <property type="project" value="TreeGrafter"/>
</dbReference>
<reference evidence="2 3" key="1">
    <citation type="submission" date="2014-06" db="EMBL/GenBank/DDBJ databases">
        <authorList>
            <person name="Urmite Genomes Urmite Genomes"/>
        </authorList>
    </citation>
    <scope>NUCLEOTIDE SEQUENCE [LARGE SCALE GENOMIC DNA]</scope>
</reference>
<dbReference type="STRING" id="1034943.BN59_00563"/>
<dbReference type="Proteomes" id="UP000044071">
    <property type="component" value="Unassembled WGS sequence"/>
</dbReference>
<evidence type="ECO:0000313" key="2">
    <source>
        <dbReference type="EMBL" id="CDZ76296.1"/>
    </source>
</evidence>
<evidence type="ECO:0000313" key="3">
    <source>
        <dbReference type="Proteomes" id="UP000044071"/>
    </source>
</evidence>
<accession>A0A078KTA2</accession>
<protein>
    <submittedName>
        <fullName evidence="2">Ribose-5-phosphate isomerase B</fullName>
    </submittedName>
</protein>